<comment type="caution">
    <text evidence="2">The sequence shown here is derived from an EMBL/GenBank/DDBJ whole genome shotgun (WGS) entry which is preliminary data.</text>
</comment>
<dbReference type="STRING" id="478820.A0A196SDY3"/>
<dbReference type="Proteomes" id="UP000078348">
    <property type="component" value="Unassembled WGS sequence"/>
</dbReference>
<dbReference type="InterPro" id="IPR045886">
    <property type="entry name" value="ThiF/MoeB/HesA"/>
</dbReference>
<dbReference type="OrthoDB" id="10261062at2759"/>
<dbReference type="InterPro" id="IPR000594">
    <property type="entry name" value="ThiF_NAD_FAD-bd"/>
</dbReference>
<dbReference type="PANTHER" id="PTHR10953">
    <property type="entry name" value="UBIQUITIN-ACTIVATING ENZYME E1"/>
    <property type="match status" value="1"/>
</dbReference>
<evidence type="ECO:0000313" key="3">
    <source>
        <dbReference type="Proteomes" id="UP000078348"/>
    </source>
</evidence>
<dbReference type="EMBL" id="LXWW01000162">
    <property type="protein sequence ID" value="OAO15213.1"/>
    <property type="molecule type" value="Genomic_DNA"/>
</dbReference>
<feature type="domain" description="THIF-type NAD/FAD binding fold" evidence="1">
    <location>
        <begin position="2"/>
        <end position="193"/>
    </location>
</feature>
<protein>
    <submittedName>
        <fullName evidence="2">Molybdopterin synthase sulfurylase-like protein</fullName>
    </submittedName>
</protein>
<evidence type="ECO:0000313" key="2">
    <source>
        <dbReference type="EMBL" id="OAO15213.1"/>
    </source>
</evidence>
<dbReference type="InterPro" id="IPR035985">
    <property type="entry name" value="Ubiquitin-activating_enz"/>
</dbReference>
<gene>
    <name evidence="2" type="ORF">AV274_3084</name>
</gene>
<dbReference type="GO" id="GO:0005737">
    <property type="term" value="C:cytoplasm"/>
    <property type="evidence" value="ECO:0007669"/>
    <property type="project" value="TreeGrafter"/>
</dbReference>
<dbReference type="GO" id="GO:0042292">
    <property type="term" value="F:URM1 activating enzyme activity"/>
    <property type="evidence" value="ECO:0007669"/>
    <property type="project" value="TreeGrafter"/>
</dbReference>
<dbReference type="Gene3D" id="3.40.50.720">
    <property type="entry name" value="NAD(P)-binding Rossmann-like Domain"/>
    <property type="match status" value="1"/>
</dbReference>
<sequence length="204" mass="22437">MTLVDDDIVEISNIHRQIGHTEADAKNKVHKADSLREKALAINPHMDCVAVKERFTESNAHDLISKHDVVVDCCDNNATRYVINNECIRQGKVFVSAATQRFSGQVTVYGHRNGPCFRCMYPTTPVTPDSERYGSKLPILSPLPGVVGSIEAVEVLKLILGVGTSLEGRMLLYNGDEGTTRVIRLRGRSPDCPLHGSNEHDASD</sequence>
<name>A0A196SDY3_BLAHN</name>
<evidence type="ECO:0000259" key="1">
    <source>
        <dbReference type="Pfam" id="PF00899"/>
    </source>
</evidence>
<keyword evidence="3" id="KW-1185">Reference proteome</keyword>
<dbReference type="GO" id="GO:0016779">
    <property type="term" value="F:nucleotidyltransferase activity"/>
    <property type="evidence" value="ECO:0007669"/>
    <property type="project" value="TreeGrafter"/>
</dbReference>
<dbReference type="GO" id="GO:0004792">
    <property type="term" value="F:thiosulfate-cyanide sulfurtransferase activity"/>
    <property type="evidence" value="ECO:0007669"/>
    <property type="project" value="TreeGrafter"/>
</dbReference>
<accession>A0A196SDY3</accession>
<proteinExistence type="predicted"/>
<dbReference type="SUPFAM" id="SSF69572">
    <property type="entry name" value="Activating enzymes of the ubiquitin-like proteins"/>
    <property type="match status" value="1"/>
</dbReference>
<dbReference type="CDD" id="cd00757">
    <property type="entry name" value="ThiF_MoeB_HesA_family"/>
    <property type="match status" value="1"/>
</dbReference>
<dbReference type="AlphaFoldDB" id="A0A196SDY3"/>
<reference evidence="2 3" key="1">
    <citation type="submission" date="2016-05" db="EMBL/GenBank/DDBJ databases">
        <title>Nuclear genome of Blastocystis sp. subtype 1 NandII.</title>
        <authorList>
            <person name="Gentekaki E."/>
            <person name="Curtis B."/>
            <person name="Stairs C."/>
            <person name="Eme L."/>
            <person name="Herman E."/>
            <person name="Klimes V."/>
            <person name="Arias M.C."/>
            <person name="Elias M."/>
            <person name="Hilliou F."/>
            <person name="Klute M."/>
            <person name="Malik S.-B."/>
            <person name="Pightling A."/>
            <person name="Rachubinski R."/>
            <person name="Salas D."/>
            <person name="Schlacht A."/>
            <person name="Suga H."/>
            <person name="Archibald J."/>
            <person name="Ball S.G."/>
            <person name="Clark G."/>
            <person name="Dacks J."/>
            <person name="Van Der Giezen M."/>
            <person name="Tsaousis A."/>
            <person name="Roger A."/>
        </authorList>
    </citation>
    <scope>NUCLEOTIDE SEQUENCE [LARGE SCALE GENOMIC DNA]</scope>
    <source>
        <strain evidence="3">ATCC 50177 / NandII</strain>
    </source>
</reference>
<dbReference type="Pfam" id="PF00899">
    <property type="entry name" value="ThiF"/>
    <property type="match status" value="1"/>
</dbReference>
<dbReference type="PANTHER" id="PTHR10953:SF102">
    <property type="entry name" value="ADENYLYLTRANSFERASE AND SULFURTRANSFERASE MOCS3"/>
    <property type="match status" value="1"/>
</dbReference>
<organism evidence="2 3">
    <name type="scientific">Blastocystis sp. subtype 1 (strain ATCC 50177 / NandII)</name>
    <dbReference type="NCBI Taxonomy" id="478820"/>
    <lineage>
        <taxon>Eukaryota</taxon>
        <taxon>Sar</taxon>
        <taxon>Stramenopiles</taxon>
        <taxon>Bigyra</taxon>
        <taxon>Opalozoa</taxon>
        <taxon>Opalinata</taxon>
        <taxon>Blastocystidae</taxon>
        <taxon>Blastocystis</taxon>
    </lineage>
</organism>